<reference evidence="2 3" key="1">
    <citation type="journal article" date="2018" name="Mol. Biol. Evol.">
        <title>Broad Genomic Sampling Reveals a Smut Pathogenic Ancestry of the Fungal Clade Ustilaginomycotina.</title>
        <authorList>
            <person name="Kijpornyongpan T."/>
            <person name="Mondo S.J."/>
            <person name="Barry K."/>
            <person name="Sandor L."/>
            <person name="Lee J."/>
            <person name="Lipzen A."/>
            <person name="Pangilinan J."/>
            <person name="LaButti K."/>
            <person name="Hainaut M."/>
            <person name="Henrissat B."/>
            <person name="Grigoriev I.V."/>
            <person name="Spatafora J.W."/>
            <person name="Aime M.C."/>
        </authorList>
    </citation>
    <scope>NUCLEOTIDE SEQUENCE [LARGE SCALE GENOMIC DNA]</scope>
    <source>
        <strain evidence="2 3">MCA 5214</strain>
    </source>
</reference>
<feature type="region of interest" description="Disordered" evidence="1">
    <location>
        <begin position="619"/>
        <end position="667"/>
    </location>
</feature>
<evidence type="ECO:0000313" key="2">
    <source>
        <dbReference type="EMBL" id="PWN29502.1"/>
    </source>
</evidence>
<proteinExistence type="predicted"/>
<evidence type="ECO:0000256" key="1">
    <source>
        <dbReference type="SAM" id="MobiDB-lite"/>
    </source>
</evidence>
<protein>
    <submittedName>
        <fullName evidence="2">Uncharacterized protein</fullName>
    </submittedName>
</protein>
<evidence type="ECO:0000313" key="3">
    <source>
        <dbReference type="Proteomes" id="UP000245884"/>
    </source>
</evidence>
<dbReference type="RefSeq" id="XP_025364114.1">
    <property type="nucleotide sequence ID" value="XM_025503230.1"/>
</dbReference>
<feature type="region of interest" description="Disordered" evidence="1">
    <location>
        <begin position="452"/>
        <end position="473"/>
    </location>
</feature>
<gene>
    <name evidence="2" type="ORF">BDZ90DRAFT_112021</name>
</gene>
<feature type="compositionally biased region" description="Low complexity" evidence="1">
    <location>
        <begin position="517"/>
        <end position="532"/>
    </location>
</feature>
<dbReference type="GeneID" id="37025053"/>
<dbReference type="Proteomes" id="UP000245884">
    <property type="component" value="Unassembled WGS sequence"/>
</dbReference>
<feature type="region of interest" description="Disordered" evidence="1">
    <location>
        <begin position="1"/>
        <end position="43"/>
    </location>
</feature>
<organism evidence="2 3">
    <name type="scientific">Jaminaea rosea</name>
    <dbReference type="NCBI Taxonomy" id="1569628"/>
    <lineage>
        <taxon>Eukaryota</taxon>
        <taxon>Fungi</taxon>
        <taxon>Dikarya</taxon>
        <taxon>Basidiomycota</taxon>
        <taxon>Ustilaginomycotina</taxon>
        <taxon>Exobasidiomycetes</taxon>
        <taxon>Microstromatales</taxon>
        <taxon>Microstromatales incertae sedis</taxon>
        <taxon>Jaminaea</taxon>
    </lineage>
</organism>
<sequence length="667" mass="73430">MHTMELQLQRQQQQQQQQRRCLSSDSSASESTAPTLSTPPPFSPIPYHQRNIYVDRWEPCTGNLSIAEFLTGTFLVNCPSFGACHKRWAALGFPDIDVSHWPRFDSALFPTNFNELLPAYNQATALFLDRVSSFWHGRPTPEMTLQQMAPFVLLEVVCTADLTVAEREQEHGALNEQARLFLWEQTVSHRISLLAHQTRWVIDQCVHRASETCILRVSFGEVHDNQSYCERHFCDLIQSLQLRMPNFRTKTIDAAHAEGPLSWYLPTFDLPIRQEQLQSGPAMASRKRKRVSLGGWQTDISHRSPKRSEHVEVIHRPSRVDLFDMLSNAAGMTTSTRFAEIHDGDMPPTLLPSTVANWSSPILGPPGASWPPSPPDVATLPVTLGQPTPGIGLPETSMPSIVSLPAVPLEPNPLPFFPSAAMTEAEDVKPLLAAASGSVVAMAMPLPTPAATVTATPTSTPPPPPSTAKARAEQSRLKMQRYAARVKKQREALVTVYEDMENALQRMPGAAALLSQLSSTNGTSNSSSSSASPEQVTFASAAEKLNYQKRQSKARKRAGESTHVDSISLRSKQALQLPFVHPMRRAIEDALVRHRETWIDLIEAEKRLKSGGAAAITASKRQKKSGGGVVAKEGGRELDEGQREGEGTPVRDLIQMLEGGPQPGWTA</sequence>
<name>A0A316UWA0_9BASI</name>
<keyword evidence="3" id="KW-1185">Reference proteome</keyword>
<dbReference type="OrthoDB" id="10691082at2759"/>
<accession>A0A316UWA0</accession>
<feature type="region of interest" description="Disordered" evidence="1">
    <location>
        <begin position="548"/>
        <end position="567"/>
    </location>
</feature>
<dbReference type="EMBL" id="KZ819663">
    <property type="protein sequence ID" value="PWN29502.1"/>
    <property type="molecule type" value="Genomic_DNA"/>
</dbReference>
<feature type="compositionally biased region" description="Basic and acidic residues" evidence="1">
    <location>
        <begin position="633"/>
        <end position="646"/>
    </location>
</feature>
<feature type="region of interest" description="Disordered" evidence="1">
    <location>
        <begin position="517"/>
        <end position="536"/>
    </location>
</feature>
<dbReference type="AlphaFoldDB" id="A0A316UWA0"/>
<feature type="compositionally biased region" description="Low complexity" evidence="1">
    <location>
        <begin position="1"/>
        <end position="31"/>
    </location>
</feature>